<dbReference type="Gene3D" id="3.30.70.270">
    <property type="match status" value="1"/>
</dbReference>
<evidence type="ECO:0000259" key="12">
    <source>
        <dbReference type="PROSITE" id="PS50883"/>
    </source>
</evidence>
<dbReference type="InterPro" id="IPR043128">
    <property type="entry name" value="Rev_trsase/Diguanyl_cyclase"/>
</dbReference>
<feature type="domain" description="PAC" evidence="11">
    <location>
        <begin position="813"/>
        <end position="865"/>
    </location>
</feature>
<dbReference type="PROSITE" id="PS50113">
    <property type="entry name" value="PAC"/>
    <property type="match status" value="1"/>
</dbReference>
<dbReference type="InterPro" id="IPR000014">
    <property type="entry name" value="PAS"/>
</dbReference>
<dbReference type="InterPro" id="IPR035965">
    <property type="entry name" value="PAS-like_dom_sf"/>
</dbReference>
<dbReference type="PROSITE" id="PS50883">
    <property type="entry name" value="EAL"/>
    <property type="match status" value="1"/>
</dbReference>
<keyword evidence="8" id="KW-0902">Two-component regulatory system</keyword>
<evidence type="ECO:0000256" key="8">
    <source>
        <dbReference type="ARBA" id="ARBA00023012"/>
    </source>
</evidence>
<dbReference type="Pfam" id="PF08448">
    <property type="entry name" value="PAS_4"/>
    <property type="match status" value="1"/>
</dbReference>
<dbReference type="InterPro" id="IPR003594">
    <property type="entry name" value="HATPase_dom"/>
</dbReference>
<evidence type="ECO:0000313" key="14">
    <source>
        <dbReference type="EMBL" id="MFD2673474.1"/>
    </source>
</evidence>
<dbReference type="RefSeq" id="WP_379931061.1">
    <property type="nucleotide sequence ID" value="NZ_JBHUMM010000044.1"/>
</dbReference>
<dbReference type="SMART" id="SM00086">
    <property type="entry name" value="PAC"/>
    <property type="match status" value="3"/>
</dbReference>
<dbReference type="Gene3D" id="3.20.20.450">
    <property type="entry name" value="EAL domain"/>
    <property type="match status" value="1"/>
</dbReference>
<comment type="caution">
    <text evidence="14">The sequence shown here is derived from an EMBL/GenBank/DDBJ whole genome shotgun (WGS) entry which is preliminary data.</text>
</comment>
<feature type="domain" description="Histidine kinase" evidence="9">
    <location>
        <begin position="878"/>
        <end position="1081"/>
    </location>
</feature>
<dbReference type="InterPro" id="IPR005467">
    <property type="entry name" value="His_kinase_dom"/>
</dbReference>
<dbReference type="InterPro" id="IPR001633">
    <property type="entry name" value="EAL_dom"/>
</dbReference>
<evidence type="ECO:0000256" key="6">
    <source>
        <dbReference type="ARBA" id="ARBA00022777"/>
    </source>
</evidence>
<sequence length="1082" mass="123974">MVNLSSLIIGSITLLAACCILILNRRLSLNNRQLEEQMQYYQSLYSHNPNAVIIFNVNRTIREVNPQTVEQFGYLETEMRGQSFAPIVLPEYKAHTIEQFEKACAGQSVQFESAIRDADGVCRNLWITNLPIFVGHTVKGVYAIIQDMTEKKKAEHLIRQLAYYDTLTGLPNRSSLMEKLRERHKAISGKDKQASDSSYAILYIDIHQFKQMNEMMGHAHGDELMKLIAERIHRFVKQKGQLYRLEGDEFIALVNQVNDRQAMELGQEMTRHFTQPFYVSHYELHVRLSIGISVYPQHADDPDGLIHAAQAAMIAAKQHGSTRVNLYALKEYERLQERNELQAELYHALQSEELVLLYQPMVDLQRGKIVGVETLVRWQHPTRGLLTPQHFIPLAEENGYIIPLGQYVLEKACHQMRRWKDEGLDLQFVSVNISARQVHQSDICQTVRQALDEAKLSAHCLELELTESVTMDIQRTELVLSELKKLGVQISIDDFGTGYSSLAYLKRMPLDKLKIDRSFIEDCVYDLHDAHIVRAITAMSRSLNLRVTAEGVEKREQLTFLQNELCDEAQGYLFSPPISAEEFSRKVEHIERQIAEMGLRKAFTEQVKMNESIRMLEQDLRDILRLQQGMMMKVQRVDGRFVHTFCEGELIYRMGLIPDQLIGKTVWDIGMSEETARFTEEHYAAAWDGKHHVTYEGQIGRIGYLATLRPVYRGGKVVEIVGILIDITERREMEAELKRSEMKYRFIAENTMDLLISLNRNEQIVYVSPSCIEMLGYLPYDLEHRRVHEVQLIDGWNGFESEFAAFADQQSSLVKQWDLLHRNGSRICTEATCSPIWGKDGQLEQVIIAARDMTEQRKTETLIRQSDRLNVVGELAAGVAHEIRNPLTAIKGFVKLLQQNQRKDHYYEIMLEELERIEMIVTELLMLSKPQAVTYSDVQLNELLHDLITLLDTQAIMNNIGFKLITDQDIPVMKSNVHQLKQVLINLIKNAMESMNHGGIIELSTAYADHWVYIRIVDEGSGISEERMKNLGEPFYSTKEKGVGLGLTVSNKIVKELGGTIRITSKVGEGTDVVVALPLQKE</sequence>
<dbReference type="InterPro" id="IPR035919">
    <property type="entry name" value="EAL_sf"/>
</dbReference>
<evidence type="ECO:0000259" key="10">
    <source>
        <dbReference type="PROSITE" id="PS50112"/>
    </source>
</evidence>
<dbReference type="InterPro" id="IPR000700">
    <property type="entry name" value="PAS-assoc_C"/>
</dbReference>
<evidence type="ECO:0000256" key="1">
    <source>
        <dbReference type="ARBA" id="ARBA00000085"/>
    </source>
</evidence>
<dbReference type="Pfam" id="PF00563">
    <property type="entry name" value="EAL"/>
    <property type="match status" value="1"/>
</dbReference>
<keyword evidence="15" id="KW-1185">Reference proteome</keyword>
<dbReference type="Gene3D" id="1.10.287.130">
    <property type="match status" value="1"/>
</dbReference>
<dbReference type="Pfam" id="PF02518">
    <property type="entry name" value="HATPase_c"/>
    <property type="match status" value="1"/>
</dbReference>
<dbReference type="EMBL" id="JBHUMM010000044">
    <property type="protein sequence ID" value="MFD2673474.1"/>
    <property type="molecule type" value="Genomic_DNA"/>
</dbReference>
<dbReference type="SMART" id="SM00052">
    <property type="entry name" value="EAL"/>
    <property type="match status" value="1"/>
</dbReference>
<evidence type="ECO:0000256" key="2">
    <source>
        <dbReference type="ARBA" id="ARBA00012438"/>
    </source>
</evidence>
<dbReference type="SMART" id="SM00267">
    <property type="entry name" value="GGDEF"/>
    <property type="match status" value="1"/>
</dbReference>
<dbReference type="Proteomes" id="UP001597497">
    <property type="component" value="Unassembled WGS sequence"/>
</dbReference>
<dbReference type="InterPro" id="IPR036890">
    <property type="entry name" value="HATPase_C_sf"/>
</dbReference>
<dbReference type="CDD" id="cd01948">
    <property type="entry name" value="EAL"/>
    <property type="match status" value="1"/>
</dbReference>
<dbReference type="PROSITE" id="PS50887">
    <property type="entry name" value="GGDEF"/>
    <property type="match status" value="1"/>
</dbReference>
<dbReference type="PROSITE" id="PS50109">
    <property type="entry name" value="HIS_KIN"/>
    <property type="match status" value="1"/>
</dbReference>
<dbReference type="InterPro" id="IPR003661">
    <property type="entry name" value="HisK_dim/P_dom"/>
</dbReference>
<dbReference type="SMART" id="SM00387">
    <property type="entry name" value="HATPase_c"/>
    <property type="match status" value="1"/>
</dbReference>
<evidence type="ECO:0000256" key="3">
    <source>
        <dbReference type="ARBA" id="ARBA00022553"/>
    </source>
</evidence>
<evidence type="ECO:0000256" key="5">
    <source>
        <dbReference type="ARBA" id="ARBA00022741"/>
    </source>
</evidence>
<protein>
    <recommendedName>
        <fullName evidence="2">histidine kinase</fullName>
        <ecNumber evidence="2">2.7.13.3</ecNumber>
    </recommendedName>
</protein>
<dbReference type="CDD" id="cd01949">
    <property type="entry name" value="GGDEF"/>
    <property type="match status" value="1"/>
</dbReference>
<dbReference type="PROSITE" id="PS50112">
    <property type="entry name" value="PAS"/>
    <property type="match status" value="2"/>
</dbReference>
<reference evidence="15" key="1">
    <citation type="journal article" date="2019" name="Int. J. Syst. Evol. Microbiol.">
        <title>The Global Catalogue of Microorganisms (GCM) 10K type strain sequencing project: providing services to taxonomists for standard genome sequencing and annotation.</title>
        <authorList>
            <consortium name="The Broad Institute Genomics Platform"/>
            <consortium name="The Broad Institute Genome Sequencing Center for Infectious Disease"/>
            <person name="Wu L."/>
            <person name="Ma J."/>
        </authorList>
    </citation>
    <scope>NUCLEOTIDE SEQUENCE [LARGE SCALE GENOMIC DNA]</scope>
    <source>
        <strain evidence="15">KCTC 33676</strain>
    </source>
</reference>
<dbReference type="CDD" id="cd00130">
    <property type="entry name" value="PAS"/>
    <property type="match status" value="2"/>
</dbReference>
<evidence type="ECO:0000259" key="13">
    <source>
        <dbReference type="PROSITE" id="PS50887"/>
    </source>
</evidence>
<dbReference type="PANTHER" id="PTHR44757">
    <property type="entry name" value="DIGUANYLATE CYCLASE DGCP"/>
    <property type="match status" value="1"/>
</dbReference>
<comment type="catalytic activity">
    <reaction evidence="1">
        <text>ATP + protein L-histidine = ADP + protein N-phospho-L-histidine.</text>
        <dbReference type="EC" id="2.7.13.3"/>
    </reaction>
</comment>
<feature type="domain" description="EAL" evidence="12">
    <location>
        <begin position="338"/>
        <end position="591"/>
    </location>
</feature>
<dbReference type="InterPro" id="IPR052155">
    <property type="entry name" value="Biofilm_reg_signaling"/>
</dbReference>
<keyword evidence="7" id="KW-0067">ATP-binding</keyword>
<dbReference type="InterPro" id="IPR029787">
    <property type="entry name" value="Nucleotide_cyclase"/>
</dbReference>
<name>A0ABW5RF81_9BACL</name>
<dbReference type="EC" id="2.7.13.3" evidence="2"/>
<evidence type="ECO:0000259" key="11">
    <source>
        <dbReference type="PROSITE" id="PS50113"/>
    </source>
</evidence>
<dbReference type="PANTHER" id="PTHR44757:SF2">
    <property type="entry name" value="BIOFILM ARCHITECTURE MAINTENANCE PROTEIN MBAA"/>
    <property type="match status" value="1"/>
</dbReference>
<dbReference type="Gene3D" id="3.30.450.20">
    <property type="entry name" value="PAS domain"/>
    <property type="match status" value="3"/>
</dbReference>
<dbReference type="Pfam" id="PF13426">
    <property type="entry name" value="PAS_9"/>
    <property type="match status" value="1"/>
</dbReference>
<organism evidence="14 15">
    <name type="scientific">Marinicrinis sediminis</name>
    <dbReference type="NCBI Taxonomy" id="1652465"/>
    <lineage>
        <taxon>Bacteria</taxon>
        <taxon>Bacillati</taxon>
        <taxon>Bacillota</taxon>
        <taxon>Bacilli</taxon>
        <taxon>Bacillales</taxon>
        <taxon>Paenibacillaceae</taxon>
    </lineage>
</organism>
<dbReference type="SUPFAM" id="SSF47384">
    <property type="entry name" value="Homodimeric domain of signal transducing histidine kinase"/>
    <property type="match status" value="1"/>
</dbReference>
<dbReference type="InterPro" id="IPR036097">
    <property type="entry name" value="HisK_dim/P_sf"/>
</dbReference>
<evidence type="ECO:0000256" key="4">
    <source>
        <dbReference type="ARBA" id="ARBA00022679"/>
    </source>
</evidence>
<dbReference type="InterPro" id="IPR013656">
    <property type="entry name" value="PAS_4"/>
</dbReference>
<keyword evidence="4" id="KW-0808">Transferase</keyword>
<dbReference type="NCBIfam" id="TIGR00229">
    <property type="entry name" value="sensory_box"/>
    <property type="match status" value="3"/>
</dbReference>
<dbReference type="NCBIfam" id="TIGR00254">
    <property type="entry name" value="GGDEF"/>
    <property type="match status" value="1"/>
</dbReference>
<dbReference type="CDD" id="cd00082">
    <property type="entry name" value="HisKA"/>
    <property type="match status" value="1"/>
</dbReference>
<evidence type="ECO:0000259" key="9">
    <source>
        <dbReference type="PROSITE" id="PS50109"/>
    </source>
</evidence>
<dbReference type="Pfam" id="PF00512">
    <property type="entry name" value="HisKA"/>
    <property type="match status" value="1"/>
</dbReference>
<evidence type="ECO:0000313" key="15">
    <source>
        <dbReference type="Proteomes" id="UP001597497"/>
    </source>
</evidence>
<dbReference type="SUPFAM" id="SSF55073">
    <property type="entry name" value="Nucleotide cyclase"/>
    <property type="match status" value="1"/>
</dbReference>
<dbReference type="SUPFAM" id="SSF141868">
    <property type="entry name" value="EAL domain-like"/>
    <property type="match status" value="1"/>
</dbReference>
<dbReference type="Gene3D" id="3.30.565.10">
    <property type="entry name" value="Histidine kinase-like ATPase, C-terminal domain"/>
    <property type="match status" value="1"/>
</dbReference>
<accession>A0ABW5RF81</accession>
<dbReference type="SUPFAM" id="SSF55874">
    <property type="entry name" value="ATPase domain of HSP90 chaperone/DNA topoisomerase II/histidine kinase"/>
    <property type="match status" value="1"/>
</dbReference>
<dbReference type="SUPFAM" id="SSF55785">
    <property type="entry name" value="PYP-like sensor domain (PAS domain)"/>
    <property type="match status" value="3"/>
</dbReference>
<gene>
    <name evidence="14" type="ORF">ACFSUC_18150</name>
</gene>
<feature type="domain" description="PAS" evidence="10">
    <location>
        <begin position="37"/>
        <end position="107"/>
    </location>
</feature>
<dbReference type="InterPro" id="IPR004358">
    <property type="entry name" value="Sig_transdc_His_kin-like_C"/>
</dbReference>
<dbReference type="SMART" id="SM00388">
    <property type="entry name" value="HisKA"/>
    <property type="match status" value="1"/>
</dbReference>
<dbReference type="SMART" id="SM00091">
    <property type="entry name" value="PAS"/>
    <property type="match status" value="3"/>
</dbReference>
<feature type="domain" description="GGDEF" evidence="13">
    <location>
        <begin position="197"/>
        <end position="329"/>
    </location>
</feature>
<dbReference type="Pfam" id="PF00990">
    <property type="entry name" value="GGDEF"/>
    <property type="match status" value="1"/>
</dbReference>
<evidence type="ECO:0000256" key="7">
    <source>
        <dbReference type="ARBA" id="ARBA00022840"/>
    </source>
</evidence>
<keyword evidence="5" id="KW-0547">Nucleotide-binding</keyword>
<dbReference type="InterPro" id="IPR000160">
    <property type="entry name" value="GGDEF_dom"/>
</dbReference>
<dbReference type="InterPro" id="IPR001610">
    <property type="entry name" value="PAC"/>
</dbReference>
<dbReference type="PRINTS" id="PR00344">
    <property type="entry name" value="BCTRLSENSOR"/>
</dbReference>
<keyword evidence="3" id="KW-0597">Phosphoprotein</keyword>
<feature type="domain" description="PAS" evidence="10">
    <location>
        <begin position="740"/>
        <end position="782"/>
    </location>
</feature>
<keyword evidence="6" id="KW-0418">Kinase</keyword>
<proteinExistence type="predicted"/>